<evidence type="ECO:0000313" key="2">
    <source>
        <dbReference type="Proteomes" id="UP000199513"/>
    </source>
</evidence>
<reference evidence="2" key="1">
    <citation type="submission" date="2016-10" db="EMBL/GenBank/DDBJ databases">
        <authorList>
            <person name="Varghese N."/>
            <person name="Submissions S."/>
        </authorList>
    </citation>
    <scope>NUCLEOTIDE SEQUENCE [LARGE SCALE GENOMIC DNA]</scope>
    <source>
        <strain>GEY</strain>
        <strain evidence="2">DSM 9560</strain>
    </source>
</reference>
<name>A0A1I2K080_9BACT</name>
<dbReference type="OrthoDB" id="1708084at2"/>
<accession>A0A1I2K080</accession>
<keyword evidence="2" id="KW-1185">Reference proteome</keyword>
<dbReference type="GO" id="GO:0009036">
    <property type="term" value="F:type II site-specific deoxyribonuclease activity"/>
    <property type="evidence" value="ECO:0007669"/>
    <property type="project" value="InterPro"/>
</dbReference>
<keyword evidence="1" id="KW-0540">Nuclease</keyword>
<dbReference type="InterPro" id="IPR019068">
    <property type="entry name" value="Restrct_endonuc_II_MjaI"/>
</dbReference>
<organism evidence="1 2">
    <name type="scientific">Thermoflexibacter ruber</name>
    <dbReference type="NCBI Taxonomy" id="1003"/>
    <lineage>
        <taxon>Bacteria</taxon>
        <taxon>Pseudomonadati</taxon>
        <taxon>Bacteroidota</taxon>
        <taxon>Cytophagia</taxon>
        <taxon>Cytophagales</taxon>
        <taxon>Thermoflexibacteraceae</taxon>
        <taxon>Thermoflexibacter</taxon>
    </lineage>
</organism>
<dbReference type="AlphaFoldDB" id="A0A1I2K080"/>
<dbReference type="Proteomes" id="UP000199513">
    <property type="component" value="Unassembled WGS sequence"/>
</dbReference>
<keyword evidence="1" id="KW-0378">Hydrolase</keyword>
<sequence>MKKIKITNDKITSLLTAESPSFPKYATQIINLANQNAGGTKPKIVGQMSDLIQQFEGNEFKKWEEWYLAQHPNAIQKATEKIVEMVENLKDVMTKIDQEMIEMWVRDLVIVKTFVGLKFQEAILKAVADDLKTNYRLAEPEEESKGIDGFVGSQAVSIKPQSYEAKNALSEQILVPIIFYEKMKDGINVYFEDSLLTSQ</sequence>
<dbReference type="EMBL" id="FONY01000069">
    <property type="protein sequence ID" value="SFF58617.1"/>
    <property type="molecule type" value="Genomic_DNA"/>
</dbReference>
<dbReference type="GO" id="GO:0003677">
    <property type="term" value="F:DNA binding"/>
    <property type="evidence" value="ECO:0007669"/>
    <property type="project" value="InterPro"/>
</dbReference>
<dbReference type="RefSeq" id="WP_091549447.1">
    <property type="nucleotide sequence ID" value="NZ_FONY01000069.1"/>
</dbReference>
<dbReference type="Pfam" id="PF09568">
    <property type="entry name" value="RE_MjaI"/>
    <property type="match status" value="1"/>
</dbReference>
<dbReference type="GO" id="GO:0009307">
    <property type="term" value="P:DNA restriction-modification system"/>
    <property type="evidence" value="ECO:0007669"/>
    <property type="project" value="InterPro"/>
</dbReference>
<dbReference type="STRING" id="1003.SAMN04488541_10697"/>
<keyword evidence="1" id="KW-0255">Endonuclease</keyword>
<gene>
    <name evidence="1" type="ORF">SAMN04488541_10697</name>
</gene>
<proteinExistence type="predicted"/>
<protein>
    <submittedName>
        <fullName evidence="1">MjaI restriction endonuclease</fullName>
    </submittedName>
</protein>
<evidence type="ECO:0000313" key="1">
    <source>
        <dbReference type="EMBL" id="SFF58617.1"/>
    </source>
</evidence>